<evidence type="ECO:0008006" key="4">
    <source>
        <dbReference type="Google" id="ProtNLM"/>
    </source>
</evidence>
<organism evidence="2 3">
    <name type="scientific">Duganella radicis</name>
    <dbReference type="NCBI Taxonomy" id="551988"/>
    <lineage>
        <taxon>Bacteria</taxon>
        <taxon>Pseudomonadati</taxon>
        <taxon>Pseudomonadota</taxon>
        <taxon>Betaproteobacteria</taxon>
        <taxon>Burkholderiales</taxon>
        <taxon>Oxalobacteraceae</taxon>
        <taxon>Telluria group</taxon>
        <taxon>Duganella</taxon>
    </lineage>
</organism>
<evidence type="ECO:0000313" key="3">
    <source>
        <dbReference type="Proteomes" id="UP000475582"/>
    </source>
</evidence>
<proteinExistence type="predicted"/>
<dbReference type="EMBL" id="WNKY01000010">
    <property type="protein sequence ID" value="MTV38206.1"/>
    <property type="molecule type" value="Genomic_DNA"/>
</dbReference>
<sequence>MNELSEEVRRELLPGEQVLWSGRPRQGLVLRGSDALGIPFSLLWCGFAIFWEHSVVTSNAPAFFKLWGIPFVLVGLYMVIGRFFFEARQRARTFYAVTPERILIVSGVFSRQVKSLSLNTLCDVSLTEGRNGEGDITFGPQSPFPSFFGNSGWPGARQQSPKFELVTGAKSVYEKIREAQRGSFAT</sequence>
<protein>
    <recommendedName>
        <fullName evidence="4">PH domain-containing protein</fullName>
    </recommendedName>
</protein>
<evidence type="ECO:0000313" key="2">
    <source>
        <dbReference type="EMBL" id="MTV38206.1"/>
    </source>
</evidence>
<keyword evidence="1" id="KW-1133">Transmembrane helix</keyword>
<feature type="transmembrane region" description="Helical" evidence="1">
    <location>
        <begin position="28"/>
        <end position="51"/>
    </location>
</feature>
<name>A0A6L6PGL6_9BURK</name>
<keyword evidence="3" id="KW-1185">Reference proteome</keyword>
<feature type="transmembrane region" description="Helical" evidence="1">
    <location>
        <begin position="63"/>
        <end position="85"/>
    </location>
</feature>
<dbReference type="OrthoDB" id="199424at2"/>
<keyword evidence="1" id="KW-0812">Transmembrane</keyword>
<accession>A0A6L6PGL6</accession>
<comment type="caution">
    <text evidence="2">The sequence shown here is derived from an EMBL/GenBank/DDBJ whole genome shotgun (WGS) entry which is preliminary data.</text>
</comment>
<keyword evidence="1" id="KW-0472">Membrane</keyword>
<reference evidence="2 3" key="1">
    <citation type="submission" date="2019-11" db="EMBL/GenBank/DDBJ databases">
        <title>Type strains purchased from KCTC, JCM and DSMZ.</title>
        <authorList>
            <person name="Lu H."/>
        </authorList>
    </citation>
    <scope>NUCLEOTIDE SEQUENCE [LARGE SCALE GENOMIC DNA]</scope>
    <source>
        <strain evidence="2 3">KCTC 22382</strain>
    </source>
</reference>
<evidence type="ECO:0000256" key="1">
    <source>
        <dbReference type="SAM" id="Phobius"/>
    </source>
</evidence>
<gene>
    <name evidence="2" type="ORF">GM676_11525</name>
</gene>
<dbReference type="AlphaFoldDB" id="A0A6L6PGL6"/>
<dbReference type="Proteomes" id="UP000475582">
    <property type="component" value="Unassembled WGS sequence"/>
</dbReference>